<dbReference type="InterPro" id="IPR038224">
    <property type="entry name" value="SATB_ULD_sf"/>
</dbReference>
<dbReference type="GO" id="GO:0006338">
    <property type="term" value="P:chromatin remodeling"/>
    <property type="evidence" value="ECO:0007669"/>
    <property type="project" value="InterPro"/>
</dbReference>
<feature type="domain" description="CMP" evidence="7">
    <location>
        <begin position="235"/>
        <end position="332"/>
    </location>
</feature>
<dbReference type="GO" id="GO:0000978">
    <property type="term" value="F:RNA polymerase II cis-regulatory region sequence-specific DNA binding"/>
    <property type="evidence" value="ECO:0007669"/>
    <property type="project" value="TreeGrafter"/>
</dbReference>
<dbReference type="GO" id="GO:0005634">
    <property type="term" value="C:nucleus"/>
    <property type="evidence" value="ECO:0007669"/>
    <property type="project" value="UniProtKB-ARBA"/>
</dbReference>
<feature type="compositionally biased region" description="Basic residues" evidence="6">
    <location>
        <begin position="72"/>
        <end position="81"/>
    </location>
</feature>
<feature type="compositionally biased region" description="Low complexity" evidence="6">
    <location>
        <begin position="150"/>
        <end position="181"/>
    </location>
</feature>
<dbReference type="PROSITE" id="PS51982">
    <property type="entry name" value="CMP"/>
    <property type="match status" value="1"/>
</dbReference>
<feature type="compositionally biased region" description="Low complexity" evidence="6">
    <location>
        <begin position="37"/>
        <end position="48"/>
    </location>
</feature>
<dbReference type="Gene3D" id="3.10.20.710">
    <property type="entry name" value="SATB, ubiquitin-like oligomerisation domain"/>
    <property type="match status" value="1"/>
</dbReference>
<keyword evidence="2" id="KW-0832">Ubl conjugation</keyword>
<feature type="region of interest" description="Disordered" evidence="6">
    <location>
        <begin position="1"/>
        <end position="24"/>
    </location>
</feature>
<evidence type="ECO:0000256" key="3">
    <source>
        <dbReference type="ARBA" id="ARBA00023125"/>
    </source>
</evidence>
<keyword evidence="3" id="KW-0238">DNA-binding</keyword>
<evidence type="ECO:0000256" key="6">
    <source>
        <dbReference type="SAM" id="MobiDB-lite"/>
    </source>
</evidence>
<feature type="region of interest" description="Disordered" evidence="6">
    <location>
        <begin position="146"/>
        <end position="231"/>
    </location>
</feature>
<proteinExistence type="predicted"/>
<dbReference type="InterPro" id="IPR039673">
    <property type="entry name" value="SATB1/SATB2"/>
</dbReference>
<evidence type="ECO:0000313" key="9">
    <source>
        <dbReference type="Proteomes" id="UP000270296"/>
    </source>
</evidence>
<evidence type="ECO:0000313" key="10">
    <source>
        <dbReference type="WBParaSite" id="SBAD_0001113501-mRNA-1"/>
    </source>
</evidence>
<keyword evidence="1" id="KW-0677">Repeat</keyword>
<evidence type="ECO:0000259" key="7">
    <source>
        <dbReference type="PROSITE" id="PS51982"/>
    </source>
</evidence>
<protein>
    <submittedName>
        <fullName evidence="10">ULD domain-containing protein</fullName>
    </submittedName>
</protein>
<feature type="compositionally biased region" description="Polar residues" evidence="6">
    <location>
        <begin position="1"/>
        <end position="16"/>
    </location>
</feature>
<keyword evidence="4" id="KW-0371">Homeobox</keyword>
<keyword evidence="9" id="KW-1185">Reference proteome</keyword>
<accession>A0A183J4G1</accession>
<evidence type="ECO:0000313" key="8">
    <source>
        <dbReference type="EMBL" id="VDP34405.1"/>
    </source>
</evidence>
<dbReference type="GO" id="GO:0000981">
    <property type="term" value="F:DNA-binding transcription factor activity, RNA polymerase II-specific"/>
    <property type="evidence" value="ECO:0007669"/>
    <property type="project" value="TreeGrafter"/>
</dbReference>
<organism evidence="10">
    <name type="scientific">Soboliphyme baturini</name>
    <dbReference type="NCBI Taxonomy" id="241478"/>
    <lineage>
        <taxon>Eukaryota</taxon>
        <taxon>Metazoa</taxon>
        <taxon>Ecdysozoa</taxon>
        <taxon>Nematoda</taxon>
        <taxon>Enoplea</taxon>
        <taxon>Dorylaimia</taxon>
        <taxon>Dioctophymatida</taxon>
        <taxon>Dioctophymatoidea</taxon>
        <taxon>Soboliphymatidae</taxon>
        <taxon>Soboliphyme</taxon>
    </lineage>
</organism>
<feature type="compositionally biased region" description="Low complexity" evidence="6">
    <location>
        <begin position="62"/>
        <end position="71"/>
    </location>
</feature>
<dbReference type="AlphaFoldDB" id="A0A183J4G1"/>
<sequence>MSASFRGGDNSQSSPRAQLRGGGLQCSPLLPYTFTFSSTSPSTVVSSSLANCSPRRRRRPRSSSSSQVSRRTTNKLLRRRGTSPSPSQLSNVVAAAAAEVEAAVAEVDAAAAASASASAAAAVAVAPDVDEPVIVDVRRCRRRAAPLPPQQYSQPQPLSQPQLQPQFQSQPQLELQTQSELPPQPHFEFEPEPQSQPHQLYQLRQPRQSPPPAVQHQPPQPRRPQQQRLRSPALRSMFPIRCVVETVADGQCTKCSEGGTVIVDSYAIVSGQTPLSQLVETVLAALGLQHLSYGARASFIHSFHPFVTPSLKTFLDLRPEPLCPFFSRTSRT</sequence>
<evidence type="ECO:0000256" key="5">
    <source>
        <dbReference type="ARBA" id="ARBA00023242"/>
    </source>
</evidence>
<feature type="compositionally biased region" description="Pro residues" evidence="6">
    <location>
        <begin position="208"/>
        <end position="222"/>
    </location>
</feature>
<name>A0A183J4G1_9BILA</name>
<dbReference type="PANTHER" id="PTHR15116">
    <property type="entry name" value="DNA-BINDING PROTEIN SATB FAMILY MEMBER"/>
    <property type="match status" value="1"/>
</dbReference>
<dbReference type="EMBL" id="UZAM01014523">
    <property type="protein sequence ID" value="VDP34405.1"/>
    <property type="molecule type" value="Genomic_DNA"/>
</dbReference>
<feature type="region of interest" description="Disordered" evidence="6">
    <location>
        <begin position="37"/>
        <end position="89"/>
    </location>
</feature>
<dbReference type="PANTHER" id="PTHR15116:SF16">
    <property type="entry name" value="DEFECTIVE PROVENTRICULUS, ISOFORM A"/>
    <property type="match status" value="1"/>
</dbReference>
<dbReference type="InterPro" id="IPR032392">
    <property type="entry name" value="ULD"/>
</dbReference>
<evidence type="ECO:0000256" key="2">
    <source>
        <dbReference type="ARBA" id="ARBA00022843"/>
    </source>
</evidence>
<reference evidence="10" key="1">
    <citation type="submission" date="2016-06" db="UniProtKB">
        <authorList>
            <consortium name="WormBaseParasite"/>
        </authorList>
    </citation>
    <scope>IDENTIFICATION</scope>
</reference>
<evidence type="ECO:0000256" key="4">
    <source>
        <dbReference type="ARBA" id="ARBA00023155"/>
    </source>
</evidence>
<evidence type="ECO:0000256" key="1">
    <source>
        <dbReference type="ARBA" id="ARBA00022737"/>
    </source>
</evidence>
<dbReference type="Pfam" id="PF16534">
    <property type="entry name" value="ULD"/>
    <property type="match status" value="1"/>
</dbReference>
<dbReference type="WBParaSite" id="SBAD_0001113501-mRNA-1">
    <property type="protein sequence ID" value="SBAD_0001113501-mRNA-1"/>
    <property type="gene ID" value="SBAD_0001113501"/>
</dbReference>
<keyword evidence="5" id="KW-0539">Nucleus</keyword>
<dbReference type="OrthoDB" id="10052721at2759"/>
<dbReference type="Proteomes" id="UP000270296">
    <property type="component" value="Unassembled WGS sequence"/>
</dbReference>
<reference evidence="8 9" key="2">
    <citation type="submission" date="2018-11" db="EMBL/GenBank/DDBJ databases">
        <authorList>
            <consortium name="Pathogen Informatics"/>
        </authorList>
    </citation>
    <scope>NUCLEOTIDE SEQUENCE [LARGE SCALE GENOMIC DNA]</scope>
</reference>
<gene>
    <name evidence="8" type="ORF">SBAD_LOCUS10759</name>
</gene>